<reference evidence="1 2" key="1">
    <citation type="submission" date="2019-10" db="EMBL/GenBank/DDBJ databases">
        <title>Paraburkholderia sp. isolated from nodules of Mimosa pudica from Brazilian Atlantic Forest soils.</title>
        <authorList>
            <person name="Paulitsch F."/>
            <person name="Hungria M."/>
            <person name="Dall'Agnol R."/>
        </authorList>
    </citation>
    <scope>NUCLEOTIDE SEQUENCE [LARGE SCALE GENOMIC DNA]</scope>
    <source>
        <strain evidence="1 2">CNPSo 3157</strain>
    </source>
</reference>
<gene>
    <name evidence="1" type="ORF">GCT13_46025</name>
</gene>
<comment type="caution">
    <text evidence="1">The sequence shown here is derived from an EMBL/GenBank/DDBJ whole genome shotgun (WGS) entry which is preliminary data.</text>
</comment>
<dbReference type="Proteomes" id="UP000484381">
    <property type="component" value="Unassembled WGS sequence"/>
</dbReference>
<sequence>MSDRRFLLLEPILATPAVEKNGVTVAIRSSLLSSLFSRAARRNRATEEWGCGSLAYSEIPRSACARSSFRFLGGQSAIDSYPLSVCSDIASSFYVKLKT</sequence>
<dbReference type="AlphaFoldDB" id="A0A7X1TLP9"/>
<protein>
    <submittedName>
        <fullName evidence="1">Uncharacterized protein</fullName>
    </submittedName>
</protein>
<name>A0A7X1TLP9_9BURK</name>
<accession>A0A7X1TLP9</accession>
<evidence type="ECO:0000313" key="2">
    <source>
        <dbReference type="Proteomes" id="UP000484381"/>
    </source>
</evidence>
<evidence type="ECO:0000313" key="1">
    <source>
        <dbReference type="EMBL" id="MPW23846.1"/>
    </source>
</evidence>
<dbReference type="EMBL" id="WHNP01000146">
    <property type="protein sequence ID" value="MPW23846.1"/>
    <property type="molecule type" value="Genomic_DNA"/>
</dbReference>
<proteinExistence type="predicted"/>
<keyword evidence="2" id="KW-1185">Reference proteome</keyword>
<organism evidence="1 2">
    <name type="scientific">Paraburkholderia franconis</name>
    <dbReference type="NCBI Taxonomy" id="2654983"/>
    <lineage>
        <taxon>Bacteria</taxon>
        <taxon>Pseudomonadati</taxon>
        <taxon>Pseudomonadota</taxon>
        <taxon>Betaproteobacteria</taxon>
        <taxon>Burkholderiales</taxon>
        <taxon>Burkholderiaceae</taxon>
        <taxon>Paraburkholderia</taxon>
    </lineage>
</organism>